<organism evidence="1">
    <name type="scientific">termite gut metagenome</name>
    <dbReference type="NCBI Taxonomy" id="433724"/>
    <lineage>
        <taxon>unclassified sequences</taxon>
        <taxon>metagenomes</taxon>
        <taxon>organismal metagenomes</taxon>
    </lineage>
</organism>
<accession>A0A5J4PQR0</accession>
<evidence type="ECO:0000313" key="1">
    <source>
        <dbReference type="EMBL" id="KAA6310854.1"/>
    </source>
</evidence>
<protein>
    <submittedName>
        <fullName evidence="1">Uncharacterized protein</fullName>
    </submittedName>
</protein>
<gene>
    <name evidence="1" type="ORF">EZS27_037917</name>
</gene>
<name>A0A5J4PQR0_9ZZZZ</name>
<comment type="caution">
    <text evidence="1">The sequence shown here is derived from an EMBL/GenBank/DDBJ whole genome shotgun (WGS) entry which is preliminary data.</text>
</comment>
<sequence length="92" mass="9899">MNVKNAGIIIGSEEIGCEISRNRTQGIETAFGRIGFPDNRSPVTNQLWNGLRLGQSMGAQVDLPGKEEGVAFMELDEMHTYVGSKKTTVGSG</sequence>
<reference evidence="1" key="1">
    <citation type="submission" date="2019-03" db="EMBL/GenBank/DDBJ databases">
        <title>Single cell metagenomics reveals metabolic interactions within the superorganism composed of flagellate Streblomastix strix and complex community of Bacteroidetes bacteria on its surface.</title>
        <authorList>
            <person name="Treitli S.C."/>
            <person name="Kolisko M."/>
            <person name="Husnik F."/>
            <person name="Keeling P."/>
            <person name="Hampl V."/>
        </authorList>
    </citation>
    <scope>NUCLEOTIDE SEQUENCE</scope>
    <source>
        <strain evidence="1">STM</strain>
    </source>
</reference>
<dbReference type="EMBL" id="SNRY01007221">
    <property type="protein sequence ID" value="KAA6310854.1"/>
    <property type="molecule type" value="Genomic_DNA"/>
</dbReference>
<proteinExistence type="predicted"/>
<dbReference type="AlphaFoldDB" id="A0A5J4PQR0"/>